<evidence type="ECO:0000313" key="7">
    <source>
        <dbReference type="EMBL" id="GGQ51988.1"/>
    </source>
</evidence>
<evidence type="ECO:0000259" key="6">
    <source>
        <dbReference type="Pfam" id="PF17678"/>
    </source>
</evidence>
<dbReference type="GO" id="GO:0005829">
    <property type="term" value="C:cytosol"/>
    <property type="evidence" value="ECO:0007669"/>
    <property type="project" value="TreeGrafter"/>
</dbReference>
<name>A0A918BA43_9ACTN</name>
<dbReference type="NCBIfam" id="TIGR01180">
    <property type="entry name" value="aman2_put"/>
    <property type="match status" value="1"/>
</dbReference>
<dbReference type="GO" id="GO:0000224">
    <property type="term" value="F:peptide-N4-(N-acetyl-beta-glucosaminyl)asparagine amidase activity"/>
    <property type="evidence" value="ECO:0007669"/>
    <property type="project" value="TreeGrafter"/>
</dbReference>
<dbReference type="EMBL" id="BMQK01000003">
    <property type="protein sequence ID" value="GGQ51988.1"/>
    <property type="molecule type" value="Genomic_DNA"/>
</dbReference>
<evidence type="ECO:0000259" key="3">
    <source>
        <dbReference type="Pfam" id="PF00149"/>
    </source>
</evidence>
<dbReference type="SUPFAM" id="SSF56300">
    <property type="entry name" value="Metallo-dependent phosphatases"/>
    <property type="match status" value="1"/>
</dbReference>
<feature type="domain" description="Glycosyl hydrolase family 92 N-terminal" evidence="6">
    <location>
        <begin position="60"/>
        <end position="316"/>
    </location>
</feature>
<dbReference type="InterPro" id="IPR041371">
    <property type="entry name" value="GH92_N"/>
</dbReference>
<evidence type="ECO:0000256" key="2">
    <source>
        <dbReference type="SAM" id="MobiDB-lite"/>
    </source>
</evidence>
<dbReference type="GO" id="GO:0030246">
    <property type="term" value="F:carbohydrate binding"/>
    <property type="evidence" value="ECO:0007669"/>
    <property type="project" value="InterPro"/>
</dbReference>
<evidence type="ECO:0000259" key="5">
    <source>
        <dbReference type="Pfam" id="PF16656"/>
    </source>
</evidence>
<dbReference type="InterPro" id="IPR003961">
    <property type="entry name" value="FN3_dom"/>
</dbReference>
<dbReference type="InterPro" id="IPR014718">
    <property type="entry name" value="GH-type_carb-bd"/>
</dbReference>
<evidence type="ECO:0000256" key="1">
    <source>
        <dbReference type="ARBA" id="ARBA00022729"/>
    </source>
</evidence>
<dbReference type="GO" id="GO:0006516">
    <property type="term" value="P:glycoprotein catabolic process"/>
    <property type="evidence" value="ECO:0007669"/>
    <property type="project" value="TreeGrafter"/>
</dbReference>
<dbReference type="GO" id="GO:0005975">
    <property type="term" value="P:carbohydrate metabolic process"/>
    <property type="evidence" value="ECO:0007669"/>
    <property type="project" value="InterPro"/>
</dbReference>
<dbReference type="InterPro" id="IPR004843">
    <property type="entry name" value="Calcineurin-like_PHP"/>
</dbReference>
<evidence type="ECO:0000259" key="4">
    <source>
        <dbReference type="Pfam" id="PF07971"/>
    </source>
</evidence>
<dbReference type="Gene3D" id="3.60.21.10">
    <property type="match status" value="1"/>
</dbReference>
<dbReference type="Pfam" id="PF07971">
    <property type="entry name" value="Glyco_hydro_92"/>
    <property type="match status" value="1"/>
</dbReference>
<dbReference type="Proteomes" id="UP000620156">
    <property type="component" value="Unassembled WGS sequence"/>
</dbReference>
<dbReference type="Gene3D" id="1.20.1610.10">
    <property type="entry name" value="alpha-1,2-mannosidases domains"/>
    <property type="match status" value="1"/>
</dbReference>
<keyword evidence="1" id="KW-0732">Signal</keyword>
<dbReference type="RefSeq" id="WP_189216472.1">
    <property type="nucleotide sequence ID" value="NZ_BMQK01000003.1"/>
</dbReference>
<keyword evidence="8" id="KW-1185">Reference proteome</keyword>
<dbReference type="PANTHER" id="PTHR12143:SF39">
    <property type="entry name" value="SECRETED PROTEIN"/>
    <property type="match status" value="1"/>
</dbReference>
<dbReference type="Pfam" id="PF16656">
    <property type="entry name" value="Pur_ac_phosph_N"/>
    <property type="match status" value="1"/>
</dbReference>
<feature type="domain" description="Calcineurin-like phosphoesterase" evidence="3">
    <location>
        <begin position="1128"/>
        <end position="1325"/>
    </location>
</feature>
<sequence length="1443" mass="156386">MWASAARQPAPEPPSYPPGRRRLLTTALALGTLVAGLAPVSATAAAPQLPGRELSAFDAVDPFIGTELDTSQNKGNSAYGNTWPGATVPFGMVQSSPTTYRSSDGDQKGGYEYTADRIRGFGMTRLSGTGCEGRFSGFDFPVLPYTGELNDGALPSSPASSVTDYYLGFDHADEKADPGYYSVELAGGVEAELTATTRTAVSRYDFPKGGKGEKGTSTLLFDVAGSNNRVFGSEVKVEGNTVSGWVETASVCDEGGRYKAYFSTTFDRPVKAHGTWQGSELRPGVSSAAGGETKHGAGAWLVFDRGAKVTAKTGLSYVSVANAEQNATSETRGRSFDRVRADSAKVWKDALGTVDADGGTREERVKFYTALYHSLLHPNVFDDVNGQYLGHDGKVRKVAEGRHHYVTYAGWDIYRSQAQLVALLFPEVGSDINQSITDMVTQTGSWPNWPHLNQSQQKMSGDSLQSAVASIDAFGSTDYDRAAALASMKDTQSLPADTTRRRHAYQYFSTGFIENRKGDSATSKTLEYAIDDFGIARLAKRLGDEETYDRFMARAQNWQNVFDDQSDHIRPRGRTGFDRGFDLGERGDQFEQATGYQYGWMVPHNVGTLVEKRGGIEAATEDLDKHTEQLDAGVYHVTGAYLSNQPSFAMPYVYNWLRQPHRTADVLRRAVDEMYDTTPSGLPGNDDLGSLSSWYVWAGIGLFPAVPGTADLVVSGPMFDRVVLDSADSRRKITLNAPGADRVPYVKSLKVDGRSTTRSSLSEDFTRKGGRLDFTMSSGPGTWGTKASDVPPSYTDGADARNNIGTTPDGKGNLGSLDLSDNSLSRERLAEAGAAPGAKLPLGDTGIEFTWPDTEPGEPDNWIPHGQRITMNGAKATGISFLGLATNGPAQGTATVEYTDGSAQSVPVQFTDWTPGTNHQFGNEPLVTTTGRNRAAGGSDTTQAKVFATSPRLLDPARRVAAVVLPQGTDQGIMHVFDVALTDDAELEVPGSTPERIVLTPTEQPETSQAVTWRTGAAVTAGEVQVREAGTEKWRTVAARANEELSGSGVQVRTHSAVVDRLSPGTAYEYRVGTGRWFSDAYTFTTARPAGEEFTFLYFGDAQNELSAKWAPVVKQAYERYPEAVGSVNAGDLVNTSGNDSEWRDWFGAMDGYSQTGNVIAAPGNHEYAGDTFLRTWKSTFEYPANGPAGTPAKDDTPAERQRAAYEAHMAKALAETAYYTDYQGVRFISLNAGTGDARRLMTPDDLPACSENCPDPEKLWLGLQGRWLDEILSDNPDKWAVAVFHQPVFSGAEGRDEKPVRDAWLPVFQRNDIDLVLMGHDHVYARGYVDEDATSTPGVTTGPVYTVAVSGPKYYEQAPEDDNVWTRNGATQVFRAGHTSTFQGIKVTEDRIRYESVVAAKWDDRSTTDKEVGEVMDAFTITKDDDGTKYVTEDGVAVPARR</sequence>
<dbReference type="InterPro" id="IPR005887">
    <property type="entry name" value="GH92_a_mannosidase_put"/>
</dbReference>
<protein>
    <recommendedName>
        <fullName evidence="9">Alpha-mannosidase</fullName>
    </recommendedName>
</protein>
<reference evidence="7" key="1">
    <citation type="journal article" date="2014" name="Int. J. Syst. Evol. Microbiol.">
        <title>Complete genome sequence of Corynebacterium casei LMG S-19264T (=DSM 44701T), isolated from a smear-ripened cheese.</title>
        <authorList>
            <consortium name="US DOE Joint Genome Institute (JGI-PGF)"/>
            <person name="Walter F."/>
            <person name="Albersmeier A."/>
            <person name="Kalinowski J."/>
            <person name="Ruckert C."/>
        </authorList>
    </citation>
    <scope>NUCLEOTIDE SEQUENCE</scope>
    <source>
        <strain evidence="7">JCM 3131</strain>
    </source>
</reference>
<dbReference type="InterPro" id="IPR008928">
    <property type="entry name" value="6-hairpin_glycosidase_sf"/>
</dbReference>
<reference evidence="7" key="2">
    <citation type="submission" date="2020-09" db="EMBL/GenBank/DDBJ databases">
        <authorList>
            <person name="Sun Q."/>
            <person name="Ohkuma M."/>
        </authorList>
    </citation>
    <scope>NUCLEOTIDE SEQUENCE</scope>
    <source>
        <strain evidence="7">JCM 3131</strain>
    </source>
</reference>
<dbReference type="SUPFAM" id="SSF49363">
    <property type="entry name" value="Purple acid phosphatase, N-terminal domain"/>
    <property type="match status" value="1"/>
</dbReference>
<dbReference type="InterPro" id="IPR029052">
    <property type="entry name" value="Metallo-depent_PP-like"/>
</dbReference>
<dbReference type="InterPro" id="IPR008963">
    <property type="entry name" value="Purple_acid_Pase-like_N"/>
</dbReference>
<evidence type="ECO:0008006" key="9">
    <source>
        <dbReference type="Google" id="ProtNLM"/>
    </source>
</evidence>
<feature type="domain" description="Glycosyl hydrolase family 92" evidence="4">
    <location>
        <begin position="322"/>
        <end position="777"/>
    </location>
</feature>
<proteinExistence type="predicted"/>
<dbReference type="Pfam" id="PF17678">
    <property type="entry name" value="Glyco_hydro_92N"/>
    <property type="match status" value="1"/>
</dbReference>
<dbReference type="InterPro" id="IPR006311">
    <property type="entry name" value="TAT_signal"/>
</dbReference>
<dbReference type="Gene3D" id="2.60.40.380">
    <property type="entry name" value="Purple acid phosphatase-like, N-terminal"/>
    <property type="match status" value="1"/>
</dbReference>
<dbReference type="Gene3D" id="1.20.1050.60">
    <property type="entry name" value="alpha-1,2-mannosidase"/>
    <property type="match status" value="1"/>
</dbReference>
<dbReference type="PROSITE" id="PS51318">
    <property type="entry name" value="TAT"/>
    <property type="match status" value="1"/>
</dbReference>
<dbReference type="CDD" id="cd00063">
    <property type="entry name" value="FN3"/>
    <property type="match status" value="1"/>
</dbReference>
<dbReference type="SUPFAM" id="SSF48208">
    <property type="entry name" value="Six-hairpin glycosidases"/>
    <property type="match status" value="1"/>
</dbReference>
<evidence type="ECO:0000313" key="8">
    <source>
        <dbReference type="Proteomes" id="UP000620156"/>
    </source>
</evidence>
<dbReference type="InterPro" id="IPR012939">
    <property type="entry name" value="Glyco_hydro_92"/>
</dbReference>
<dbReference type="InterPro" id="IPR050883">
    <property type="entry name" value="PNGase"/>
</dbReference>
<dbReference type="InterPro" id="IPR015914">
    <property type="entry name" value="PAPs_N"/>
</dbReference>
<gene>
    <name evidence="7" type="ORF">GCM10010145_21690</name>
</gene>
<dbReference type="PANTHER" id="PTHR12143">
    <property type="entry name" value="PEPTIDE N-GLYCANASE PNGASE -RELATED"/>
    <property type="match status" value="1"/>
</dbReference>
<comment type="caution">
    <text evidence="7">The sequence shown here is derived from an EMBL/GenBank/DDBJ whole genome shotgun (WGS) entry which is preliminary data.</text>
</comment>
<feature type="region of interest" description="Disordered" evidence="2">
    <location>
        <begin position="778"/>
        <end position="817"/>
    </location>
</feature>
<dbReference type="Gene3D" id="2.70.98.10">
    <property type="match status" value="1"/>
</dbReference>
<accession>A0A918BA43</accession>
<dbReference type="GO" id="GO:0003993">
    <property type="term" value="F:acid phosphatase activity"/>
    <property type="evidence" value="ECO:0007669"/>
    <property type="project" value="InterPro"/>
</dbReference>
<feature type="region of interest" description="Disordered" evidence="2">
    <location>
        <begin position="1"/>
        <end position="20"/>
    </location>
</feature>
<organism evidence="7 8">
    <name type="scientific">Streptomyces ruber</name>
    <dbReference type="NCBI Taxonomy" id="83378"/>
    <lineage>
        <taxon>Bacteria</taxon>
        <taxon>Bacillati</taxon>
        <taxon>Actinomycetota</taxon>
        <taxon>Actinomycetes</taxon>
        <taxon>Kitasatosporales</taxon>
        <taxon>Streptomycetaceae</taxon>
        <taxon>Streptomyces</taxon>
    </lineage>
</organism>
<feature type="domain" description="Purple acid phosphatase N-terminal" evidence="5">
    <location>
        <begin position="994"/>
        <end position="1086"/>
    </location>
</feature>
<dbReference type="Gene3D" id="3.30.2080.10">
    <property type="entry name" value="GH92 mannosidase domain"/>
    <property type="match status" value="1"/>
</dbReference>
<dbReference type="Pfam" id="PF00149">
    <property type="entry name" value="Metallophos"/>
    <property type="match status" value="1"/>
</dbReference>
<dbReference type="GO" id="GO:0046872">
    <property type="term" value="F:metal ion binding"/>
    <property type="evidence" value="ECO:0007669"/>
    <property type="project" value="InterPro"/>
</dbReference>